<evidence type="ECO:0000313" key="10">
    <source>
        <dbReference type="Proteomes" id="UP000473681"/>
    </source>
</evidence>
<dbReference type="PRINTS" id="PR00762">
    <property type="entry name" value="CLCHANNEL"/>
</dbReference>
<keyword evidence="2 5" id="KW-0812">Transmembrane</keyword>
<dbReference type="PANTHER" id="PTHR43427:SF12">
    <property type="entry name" value="CHLORIDE TRANSPORTER"/>
    <property type="match status" value="1"/>
</dbReference>
<dbReference type="GO" id="GO:0015108">
    <property type="term" value="F:chloride transmembrane transporter activity"/>
    <property type="evidence" value="ECO:0007669"/>
    <property type="project" value="InterPro"/>
</dbReference>
<evidence type="ECO:0000313" key="9">
    <source>
        <dbReference type="Proteomes" id="UP000472355"/>
    </source>
</evidence>
<dbReference type="EMBL" id="SGKU01000013">
    <property type="protein sequence ID" value="NFA42211.1"/>
    <property type="molecule type" value="Genomic_DNA"/>
</dbReference>
<reference evidence="10 11" key="2">
    <citation type="submission" date="2019-04" db="EMBL/GenBank/DDBJ databases">
        <title>Genome sequencing of Clostridium botulinum Groups I-IV and Clostridium butyricum.</title>
        <authorList>
            <person name="Brunt J."/>
            <person name="Van Vliet A.H.M."/>
            <person name="Stringer S.C."/>
            <person name="Carter A.T."/>
            <person name="Peck M.W."/>
        </authorList>
    </citation>
    <scope>NUCLEOTIDE SEQUENCE [LARGE SCALE GENOMIC DNA]</scope>
    <source>
        <strain evidence="7 11">1605</strain>
        <strain evidence="8 10">CB-K-33E</strain>
    </source>
</reference>
<feature type="transmembrane region" description="Helical" evidence="5">
    <location>
        <begin position="14"/>
        <end position="35"/>
    </location>
</feature>
<evidence type="ECO:0000256" key="1">
    <source>
        <dbReference type="ARBA" id="ARBA00004141"/>
    </source>
</evidence>
<gene>
    <name evidence="6" type="ORF">EXM65_06360</name>
    <name evidence="7" type="ORF">FC774_14740</name>
    <name evidence="8" type="ORF">FDB51_11650</name>
</gene>
<sequence>MNIIIAKFKSIKRYIITFFLWVVVAGITGLIGGFIGSLFHLSVEYATSFRIENDWIIFMLPLGGALIICLYKILKLGSNIGTNLVIDSIRTDGKVPFSMSPLIFISTVITHLFGGSAGREGAALQLGGSIGSQVGKILHLDEKDMHLITLCGMSGVFSALFGTPLTATFFAMEVISVGIIYYSSFIPCIVSSIVAYKVSLLFGLEPVRFNINVIPNISTENIIKVAILGALCALVSIIFCETLHKTNKFLSNLIKNDYLRIICGGLAIVALTFIVGCRDYNGAGMNIIANAINGQAKPEAFILKIIFTAITISVGYKGGEIVPTFFIGATFGCVVGGLIGLDPRLGAAIGLVALFCGVVNTLITSVILSIELFGSGALILFAVACGVSYMLSGYFSLYSSQKIVYSKLKAEFINRDAE</sequence>
<reference evidence="6 9" key="1">
    <citation type="submission" date="2019-02" db="EMBL/GenBank/DDBJ databases">
        <title>Genome sequencing of Clostridium botulinum clinical isolates.</title>
        <authorList>
            <person name="Brunt J."/>
            <person name="Van Vliet A.H.M."/>
            <person name="Stringer S.C."/>
            <person name="Grant K.A."/>
            <person name="Carter A.C."/>
            <person name="Peck M.W."/>
        </authorList>
    </citation>
    <scope>NUCLEOTIDE SEQUENCE [LARGE SCALE GENOMIC DNA]</scope>
    <source>
        <strain evidence="6 9">H113700579</strain>
    </source>
</reference>
<feature type="transmembrane region" description="Helical" evidence="5">
    <location>
        <begin position="55"/>
        <end position="74"/>
    </location>
</feature>
<dbReference type="Proteomes" id="UP000476820">
    <property type="component" value="Unassembled WGS sequence"/>
</dbReference>
<accession>A0A0C2NWZ5</accession>
<dbReference type="Proteomes" id="UP000472355">
    <property type="component" value="Unassembled WGS sequence"/>
</dbReference>
<dbReference type="InterPro" id="IPR050368">
    <property type="entry name" value="ClC-type_chloride_channel"/>
</dbReference>
<protein>
    <submittedName>
        <fullName evidence="6">Chloride channel protein</fullName>
    </submittedName>
</protein>
<evidence type="ECO:0000313" key="6">
    <source>
        <dbReference type="EMBL" id="NFA42211.1"/>
    </source>
</evidence>
<comment type="subcellular location">
    <subcellularLocation>
        <location evidence="1">Membrane</location>
        <topology evidence="1">Multi-pass membrane protein</topology>
    </subcellularLocation>
</comment>
<dbReference type="OrthoDB" id="9767361at2"/>
<feature type="transmembrane region" description="Helical" evidence="5">
    <location>
        <begin position="222"/>
        <end position="239"/>
    </location>
</feature>
<feature type="transmembrane region" description="Helical" evidence="5">
    <location>
        <begin position="147"/>
        <end position="167"/>
    </location>
</feature>
<dbReference type="EMBL" id="SWVK01000015">
    <property type="protein sequence ID" value="NFN35765.1"/>
    <property type="molecule type" value="Genomic_DNA"/>
</dbReference>
<proteinExistence type="predicted"/>
<organism evidence="6 9">
    <name type="scientific">Clostridium botulinum</name>
    <dbReference type="NCBI Taxonomy" id="1491"/>
    <lineage>
        <taxon>Bacteria</taxon>
        <taxon>Bacillati</taxon>
        <taxon>Bacillota</taxon>
        <taxon>Clostridia</taxon>
        <taxon>Eubacteriales</taxon>
        <taxon>Clostridiaceae</taxon>
        <taxon>Clostridium</taxon>
    </lineage>
</organism>
<evidence type="ECO:0000313" key="11">
    <source>
        <dbReference type="Proteomes" id="UP000476820"/>
    </source>
</evidence>
<feature type="transmembrane region" description="Helical" evidence="5">
    <location>
        <begin position="179"/>
        <end position="202"/>
    </location>
</feature>
<dbReference type="RefSeq" id="WP_017825573.1">
    <property type="nucleotide sequence ID" value="NZ_JACBBU010000001.1"/>
</dbReference>
<comment type="caution">
    <text evidence="6">The sequence shown here is derived from an EMBL/GenBank/DDBJ whole genome shotgun (WGS) entry which is preliminary data.</text>
</comment>
<dbReference type="InterPro" id="IPR014743">
    <property type="entry name" value="Cl-channel_core"/>
</dbReference>
<dbReference type="EMBL" id="SWOV01000051">
    <property type="protein sequence ID" value="NFF89109.1"/>
    <property type="molecule type" value="Genomic_DNA"/>
</dbReference>
<feature type="transmembrane region" description="Helical" evidence="5">
    <location>
        <begin position="348"/>
        <end position="370"/>
    </location>
</feature>
<dbReference type="InterPro" id="IPR001807">
    <property type="entry name" value="ClC"/>
</dbReference>
<dbReference type="Proteomes" id="UP000473681">
    <property type="component" value="Unassembled WGS sequence"/>
</dbReference>
<feature type="transmembrane region" description="Helical" evidence="5">
    <location>
        <begin position="322"/>
        <end position="341"/>
    </location>
</feature>
<feature type="transmembrane region" description="Helical" evidence="5">
    <location>
        <begin position="376"/>
        <end position="397"/>
    </location>
</feature>
<keyword evidence="3 5" id="KW-1133">Transmembrane helix</keyword>
<evidence type="ECO:0000256" key="4">
    <source>
        <dbReference type="ARBA" id="ARBA00023136"/>
    </source>
</evidence>
<evidence type="ECO:0000313" key="7">
    <source>
        <dbReference type="EMBL" id="NFF89109.1"/>
    </source>
</evidence>
<feature type="transmembrane region" description="Helical" evidence="5">
    <location>
        <begin position="298"/>
        <end position="316"/>
    </location>
</feature>
<dbReference type="SUPFAM" id="SSF81340">
    <property type="entry name" value="Clc chloride channel"/>
    <property type="match status" value="1"/>
</dbReference>
<name>A0A0C2NWZ5_CLOBO</name>
<evidence type="ECO:0000256" key="3">
    <source>
        <dbReference type="ARBA" id="ARBA00022989"/>
    </source>
</evidence>
<keyword evidence="4 5" id="KW-0472">Membrane</keyword>
<feature type="transmembrane region" description="Helical" evidence="5">
    <location>
        <begin position="259"/>
        <end position="277"/>
    </location>
</feature>
<dbReference type="AlphaFoldDB" id="A0A0C2NWZ5"/>
<dbReference type="Pfam" id="PF00654">
    <property type="entry name" value="Voltage_CLC"/>
    <property type="match status" value="1"/>
</dbReference>
<dbReference type="GO" id="GO:0016020">
    <property type="term" value="C:membrane"/>
    <property type="evidence" value="ECO:0007669"/>
    <property type="project" value="UniProtKB-SubCell"/>
</dbReference>
<evidence type="ECO:0000313" key="8">
    <source>
        <dbReference type="EMBL" id="NFN35765.1"/>
    </source>
</evidence>
<evidence type="ECO:0000256" key="2">
    <source>
        <dbReference type="ARBA" id="ARBA00022692"/>
    </source>
</evidence>
<dbReference type="Gene3D" id="1.10.3080.10">
    <property type="entry name" value="Clc chloride channel"/>
    <property type="match status" value="1"/>
</dbReference>
<evidence type="ECO:0000256" key="5">
    <source>
        <dbReference type="SAM" id="Phobius"/>
    </source>
</evidence>
<dbReference type="PANTHER" id="PTHR43427">
    <property type="entry name" value="CHLORIDE CHANNEL PROTEIN CLC-E"/>
    <property type="match status" value="1"/>
</dbReference>